<name>A0A1B7MU01_9AGAM</name>
<dbReference type="InParanoid" id="A0A1B7MU01"/>
<evidence type="ECO:0000313" key="3">
    <source>
        <dbReference type="Proteomes" id="UP000092154"/>
    </source>
</evidence>
<feature type="compositionally biased region" description="Low complexity" evidence="1">
    <location>
        <begin position="92"/>
        <end position="112"/>
    </location>
</feature>
<organism evidence="2 3">
    <name type="scientific">Rhizopogon vinicolor AM-OR11-026</name>
    <dbReference type="NCBI Taxonomy" id="1314800"/>
    <lineage>
        <taxon>Eukaryota</taxon>
        <taxon>Fungi</taxon>
        <taxon>Dikarya</taxon>
        <taxon>Basidiomycota</taxon>
        <taxon>Agaricomycotina</taxon>
        <taxon>Agaricomycetes</taxon>
        <taxon>Agaricomycetidae</taxon>
        <taxon>Boletales</taxon>
        <taxon>Suillineae</taxon>
        <taxon>Rhizopogonaceae</taxon>
        <taxon>Rhizopogon</taxon>
    </lineage>
</organism>
<evidence type="ECO:0000313" key="2">
    <source>
        <dbReference type="EMBL" id="OAX36103.1"/>
    </source>
</evidence>
<accession>A0A1B7MU01</accession>
<feature type="region of interest" description="Disordered" evidence="1">
    <location>
        <begin position="92"/>
        <end position="134"/>
    </location>
</feature>
<dbReference type="EMBL" id="KV448442">
    <property type="protein sequence ID" value="OAX36103.1"/>
    <property type="molecule type" value="Genomic_DNA"/>
</dbReference>
<evidence type="ECO:0000256" key="1">
    <source>
        <dbReference type="SAM" id="MobiDB-lite"/>
    </source>
</evidence>
<protein>
    <submittedName>
        <fullName evidence="2">Uncharacterized protein</fullName>
    </submittedName>
</protein>
<keyword evidence="3" id="KW-1185">Reference proteome</keyword>
<dbReference type="OrthoDB" id="2675670at2759"/>
<reference evidence="2 3" key="1">
    <citation type="submission" date="2016-06" db="EMBL/GenBank/DDBJ databases">
        <title>Comparative genomics of the ectomycorrhizal sister species Rhizopogon vinicolor and Rhizopogon vesiculosus (Basidiomycota: Boletales) reveals a divergence of the mating type B locus.</title>
        <authorList>
            <consortium name="DOE Joint Genome Institute"/>
            <person name="Mujic A.B."/>
            <person name="Kuo A."/>
            <person name="Tritt A."/>
            <person name="Lipzen A."/>
            <person name="Chen C."/>
            <person name="Johnson J."/>
            <person name="Sharma A."/>
            <person name="Barry K."/>
            <person name="Grigoriev I.V."/>
            <person name="Spatafora J.W."/>
        </authorList>
    </citation>
    <scope>NUCLEOTIDE SEQUENCE [LARGE SCALE GENOMIC DNA]</scope>
    <source>
        <strain evidence="2 3">AM-OR11-026</strain>
    </source>
</reference>
<gene>
    <name evidence="2" type="ORF">K503DRAFT_328094</name>
</gene>
<sequence>MCRAKTVVKKSSQHKQPCTALKCAKCLQGGQSPARKRCSTLGCRCSCPRFVGIPNKQPQKGEQRATRMITRSQAVDLSKTVGAAPIVVMTPTRRSSTTSTSTSDMSSVNFSSDEGEAESKTMKSRNPQTGSIPGSLLAKPGVMPLALTFQHCAHAGLPEWHNALIFMFATSHFL</sequence>
<proteinExistence type="predicted"/>
<dbReference type="AlphaFoldDB" id="A0A1B7MU01"/>
<dbReference type="Proteomes" id="UP000092154">
    <property type="component" value="Unassembled WGS sequence"/>
</dbReference>